<dbReference type="InterPro" id="IPR013974">
    <property type="entry name" value="SAF"/>
</dbReference>
<comment type="caution">
    <text evidence="4">The sequence shown here is derived from an EMBL/GenBank/DDBJ whole genome shotgun (WGS) entry which is preliminary data.</text>
</comment>
<feature type="domain" description="SAF" evidence="2">
    <location>
        <begin position="42"/>
        <end position="97"/>
    </location>
</feature>
<gene>
    <name evidence="4" type="ORF">S01H4_06936</name>
</gene>
<feature type="domain" description="Flp pilus assembly protein RcpC/CpaB" evidence="3">
    <location>
        <begin position="107"/>
        <end position="232"/>
    </location>
</feature>
<dbReference type="InterPro" id="IPR017592">
    <property type="entry name" value="Pilus_assmbl_Flp-typ_CpaB"/>
</dbReference>
<accession>X0ZCN1</accession>
<dbReference type="AlphaFoldDB" id="X0ZCN1"/>
<reference evidence="4" key="1">
    <citation type="journal article" date="2014" name="Front. Microbiol.">
        <title>High frequency of phylogenetically diverse reductive dehalogenase-homologous genes in deep subseafloor sedimentary metagenomes.</title>
        <authorList>
            <person name="Kawai M."/>
            <person name="Futagami T."/>
            <person name="Toyoda A."/>
            <person name="Takaki Y."/>
            <person name="Nishi S."/>
            <person name="Hori S."/>
            <person name="Arai W."/>
            <person name="Tsubouchi T."/>
            <person name="Morono Y."/>
            <person name="Uchiyama I."/>
            <person name="Ito T."/>
            <person name="Fujiyama A."/>
            <person name="Inagaki F."/>
            <person name="Takami H."/>
        </authorList>
    </citation>
    <scope>NUCLEOTIDE SEQUENCE</scope>
    <source>
        <strain evidence="4">Expedition CK06-06</strain>
    </source>
</reference>
<protein>
    <submittedName>
        <fullName evidence="4">Uncharacterized protein</fullName>
    </submittedName>
</protein>
<dbReference type="Pfam" id="PF16976">
    <property type="entry name" value="RcpC"/>
    <property type="match status" value="1"/>
</dbReference>
<evidence type="ECO:0000313" key="4">
    <source>
        <dbReference type="EMBL" id="GAG58088.1"/>
    </source>
</evidence>
<keyword evidence="1" id="KW-1133">Transmembrane helix</keyword>
<dbReference type="EMBL" id="BART01002208">
    <property type="protein sequence ID" value="GAG58088.1"/>
    <property type="molecule type" value="Genomic_DNA"/>
</dbReference>
<dbReference type="InterPro" id="IPR031571">
    <property type="entry name" value="RcpC_dom"/>
</dbReference>
<dbReference type="Pfam" id="PF08666">
    <property type="entry name" value="SAF"/>
    <property type="match status" value="1"/>
</dbReference>
<evidence type="ECO:0000259" key="2">
    <source>
        <dbReference type="Pfam" id="PF08666"/>
    </source>
</evidence>
<sequence length="245" mass="27888">NFYLVIFSLISIIFGFFIFRYISYLKGEILKESDFLQVCIMKEEIPSHTLISEEMIMLIEMPRRYLLNNAVLDKNLVLGSITKYPLYEGEQILSSKISKNTEDLMSLPENIPADKRVITLPLDSQSMIPPTIKPGDKVDVIANFHVDIDTYENTLSNTRLIAPARTVLSVKSGFLTDNELREKKGEKEGSLDLDFLDANISNSERWITLLVQSEEVIEIARAMANGRLFFSLCPSNNDESEFYGN</sequence>
<evidence type="ECO:0000259" key="3">
    <source>
        <dbReference type="Pfam" id="PF16976"/>
    </source>
</evidence>
<evidence type="ECO:0000256" key="1">
    <source>
        <dbReference type="SAM" id="Phobius"/>
    </source>
</evidence>
<feature type="transmembrane region" description="Helical" evidence="1">
    <location>
        <begin position="6"/>
        <end position="23"/>
    </location>
</feature>
<proteinExistence type="predicted"/>
<dbReference type="CDD" id="cd11614">
    <property type="entry name" value="SAF_CpaB_FlgA_like"/>
    <property type="match status" value="1"/>
</dbReference>
<organism evidence="4">
    <name type="scientific">marine sediment metagenome</name>
    <dbReference type="NCBI Taxonomy" id="412755"/>
    <lineage>
        <taxon>unclassified sequences</taxon>
        <taxon>metagenomes</taxon>
        <taxon>ecological metagenomes</taxon>
    </lineage>
</organism>
<keyword evidence="1" id="KW-0472">Membrane</keyword>
<feature type="non-terminal residue" evidence="4">
    <location>
        <position position="1"/>
    </location>
</feature>
<keyword evidence="1" id="KW-0812">Transmembrane</keyword>
<dbReference type="NCBIfam" id="TIGR03177">
    <property type="entry name" value="pilus_cpaB"/>
    <property type="match status" value="1"/>
</dbReference>
<name>X0ZCN1_9ZZZZ</name>